<proteinExistence type="predicted"/>
<name>A0ABT4M0J5_9BURK</name>
<reference evidence="1" key="1">
    <citation type="submission" date="2022-12" db="EMBL/GenBank/DDBJ databases">
        <title>Bacterial isolates from different developmental stages of Nematostella vectensis.</title>
        <authorList>
            <person name="Fraune S."/>
        </authorList>
    </citation>
    <scope>NUCLEOTIDE SEQUENCE</scope>
    <source>
        <strain evidence="1">G21619-S1</strain>
    </source>
</reference>
<evidence type="ECO:0000313" key="2">
    <source>
        <dbReference type="Proteomes" id="UP001068379"/>
    </source>
</evidence>
<dbReference type="Proteomes" id="UP001068379">
    <property type="component" value="Unassembled WGS sequence"/>
</dbReference>
<evidence type="ECO:0000313" key="1">
    <source>
        <dbReference type="EMBL" id="MCZ4328834.1"/>
    </source>
</evidence>
<protein>
    <submittedName>
        <fullName evidence="1">Uncharacterized protein</fullName>
    </submittedName>
</protein>
<dbReference type="RefSeq" id="WP_269356401.1">
    <property type="nucleotide sequence ID" value="NZ_JAPWHE010000001.1"/>
</dbReference>
<comment type="caution">
    <text evidence="1">The sequence shown here is derived from an EMBL/GenBank/DDBJ whole genome shotgun (WGS) entry which is preliminary data.</text>
</comment>
<dbReference type="EMBL" id="JAPWHE010000001">
    <property type="protein sequence ID" value="MCZ4328834.1"/>
    <property type="molecule type" value="Genomic_DNA"/>
</dbReference>
<keyword evidence="2" id="KW-1185">Reference proteome</keyword>
<sequence length="54" mass="6128">MNDVAAIIVDDERPRRIGMRQMIIIAQAGFPLQAALAGRRDTWRRMRGRVSGHP</sequence>
<gene>
    <name evidence="1" type="ORF">O4H32_02550</name>
</gene>
<accession>A0ABT4M0J5</accession>
<organism evidence="1 2">
    <name type="scientific">Castellaniella denitrificans</name>
    <dbReference type="NCBI Taxonomy" id="56119"/>
    <lineage>
        <taxon>Bacteria</taxon>
        <taxon>Pseudomonadati</taxon>
        <taxon>Pseudomonadota</taxon>
        <taxon>Betaproteobacteria</taxon>
        <taxon>Burkholderiales</taxon>
        <taxon>Alcaligenaceae</taxon>
        <taxon>Castellaniella</taxon>
    </lineage>
</organism>